<organism evidence="1 2">
    <name type="scientific">Entomophthora muscae</name>
    <dbReference type="NCBI Taxonomy" id="34485"/>
    <lineage>
        <taxon>Eukaryota</taxon>
        <taxon>Fungi</taxon>
        <taxon>Fungi incertae sedis</taxon>
        <taxon>Zoopagomycota</taxon>
        <taxon>Entomophthoromycotina</taxon>
        <taxon>Entomophthoromycetes</taxon>
        <taxon>Entomophthorales</taxon>
        <taxon>Entomophthoraceae</taxon>
        <taxon>Entomophthora</taxon>
    </lineage>
</organism>
<gene>
    <name evidence="1" type="primary">PAN5_2</name>
    <name evidence="1" type="ORF">DSO57_1038266</name>
</gene>
<evidence type="ECO:0000313" key="1">
    <source>
        <dbReference type="EMBL" id="KAJ9063691.1"/>
    </source>
</evidence>
<name>A0ACC2SMU5_9FUNG</name>
<dbReference type="EMBL" id="QTSX02004729">
    <property type="protein sequence ID" value="KAJ9063691.1"/>
    <property type="molecule type" value="Genomic_DNA"/>
</dbReference>
<proteinExistence type="predicted"/>
<sequence>MYHILGAGAVGCLIASKLHQVGLRTALIFKSKVSLNKFLLKGANIEINEKDNIVTIHGLCGESADEIDKKPIRNLIVTTKSTQTRTALEPLLGRINSETRVIFLQNGLGVLDEVMSLLCQRMVSQIVLGSVTHGCYRLSNAPFKVFYPSPGGIWLGMADNRVHPLIKDCSTPSDLWGDLQMCKALNCQTNLTPESVIEILLRKLTMNVCINPLASILGRKNGAILENPESLERIDKICHEVAGLFPFLFPKITKPAYLYDPQALKSIVVECCTLTKDNHCSMLQDISAKKSTEIDYLNGYIVRQCTSLNLDCETNCEVYHQIKKLEANSTSH</sequence>
<keyword evidence="2" id="KW-1185">Reference proteome</keyword>
<reference evidence="1" key="1">
    <citation type="submission" date="2022-04" db="EMBL/GenBank/DDBJ databases">
        <title>Genome of the entomopathogenic fungus Entomophthora muscae.</title>
        <authorList>
            <person name="Elya C."/>
            <person name="Lovett B.R."/>
            <person name="Lee E."/>
            <person name="Macias A.M."/>
            <person name="Hajek A.E."/>
            <person name="De Bivort B.L."/>
            <person name="Kasson M.T."/>
            <person name="De Fine Licht H.H."/>
            <person name="Stajich J.E."/>
        </authorList>
    </citation>
    <scope>NUCLEOTIDE SEQUENCE</scope>
    <source>
        <strain evidence="1">Berkeley</strain>
    </source>
</reference>
<keyword evidence="1" id="KW-0560">Oxidoreductase</keyword>
<accession>A0ACC2SMU5</accession>
<comment type="caution">
    <text evidence="1">The sequence shown here is derived from an EMBL/GenBank/DDBJ whole genome shotgun (WGS) entry which is preliminary data.</text>
</comment>
<dbReference type="Proteomes" id="UP001165960">
    <property type="component" value="Unassembled WGS sequence"/>
</dbReference>
<evidence type="ECO:0000313" key="2">
    <source>
        <dbReference type="Proteomes" id="UP001165960"/>
    </source>
</evidence>
<protein>
    <submittedName>
        <fullName evidence="1">2-dehydropantoate 2-reductase (Ketopantoate reductase) (KPA reductase) (KPR)</fullName>
        <ecNumber evidence="1">1.1.-.-</ecNumber>
    </submittedName>
</protein>
<dbReference type="EC" id="1.1.-.-" evidence="1"/>